<keyword evidence="4" id="KW-1185">Reference proteome</keyword>
<organism evidence="3 4">
    <name type="scientific">Pieris rapae granulovirus Wuhan</name>
    <dbReference type="NCBI Taxonomy" id="2848030"/>
    <lineage>
        <taxon>Viruses</taxon>
        <taxon>Viruses incertae sedis</taxon>
        <taxon>Naldaviricetes</taxon>
        <taxon>Lefavirales</taxon>
        <taxon>Baculoviridae</taxon>
        <taxon>Betabaculovirus</taxon>
        <taxon>Betabaculovirus arrapae</taxon>
    </lineage>
</organism>
<sequence length="661" mass="76511">MNSYGGIFICCKLLLNNIMIIAILIIFIVIVTTVLLTYFIFLNFIDTPLPNCTNDDDVDKIDRIVYKTKDLKKSIYEPDTFNTITIINNLNPFNDAIHFQLVLEAIQQWVYLYFDPNSKYYRDLKLYENINYSLLNIYNRLPKPPPNQQFPWGNNWYPFTMTMMDTFLYTYAAYKVNHIRNDMFKLMIIDLGNNYLPTPTTSMGWSRNSGNVFKMFYNFIYYNILNKKTIKEILNSRNTDVAVNTVTMTITVAGNGINVDLSYIDHENVRAYGYLRNSLYTFELYNYILSISYKNPYICLNKVVSRNGCVNPALFSRNGRILFKNMADELITQNEYSDGLFSCDNNKILTIKTKVFFLCILGQRNQISYYESDQLNNTLAGLWLFSKRLYLNNVHDQEYIENNLVVTNEPGVWAPIPLHRSTSTTTTRFTPTFAVSTCMVLKNCGVLFVDCKIDNVCNFVSLSIVTPTGLYQKYSNVKITRENNAPYTCCIMEGESNNIDLIRNTKTFYNDTLVCKINSYQGTLTHTHNNGRSSIVATYTEDNVDLEYIILLNSKSLNIDNITYVKNNITVFDDVYILIDKINTNYIVYMYDKLEKKLAVADTSHDNDNYENKILNVNITNVKLLEPNTKAIAPVNCVKTNEFSYKIEVLGVRTYIFNITL</sequence>
<evidence type="ECO:0000259" key="2">
    <source>
        <dbReference type="Pfam" id="PF04850"/>
    </source>
</evidence>
<dbReference type="EMBL" id="GQ884143">
    <property type="protein sequence ID" value="ACZ63525.1"/>
    <property type="molecule type" value="Genomic_DNA"/>
</dbReference>
<keyword evidence="1" id="KW-0472">Membrane</keyword>
<dbReference type="RefSeq" id="YP_003429363.1">
    <property type="nucleotide sequence ID" value="NC_013797.1"/>
</dbReference>
<protein>
    <submittedName>
        <fullName evidence="3">ODV-e66a</fullName>
    </submittedName>
</protein>
<dbReference type="Gene3D" id="1.50.10.100">
    <property type="entry name" value="Chondroitin AC/alginate lyase"/>
    <property type="match status" value="1"/>
</dbReference>
<keyword evidence="1" id="KW-1133">Transmembrane helix</keyword>
<feature type="transmembrane region" description="Helical" evidence="1">
    <location>
        <begin position="20"/>
        <end position="45"/>
    </location>
</feature>
<accession>D2J4K6</accession>
<dbReference type="GO" id="GO:0019031">
    <property type="term" value="C:viral envelope"/>
    <property type="evidence" value="ECO:0007669"/>
    <property type="project" value="InterPro"/>
</dbReference>
<dbReference type="Pfam" id="PF04850">
    <property type="entry name" value="Baculo_E66"/>
    <property type="match status" value="1"/>
</dbReference>
<dbReference type="InterPro" id="IPR008929">
    <property type="entry name" value="Chondroitin_lyas"/>
</dbReference>
<dbReference type="KEGG" id="vg:11107046"/>
<dbReference type="InterPro" id="IPR006934">
    <property type="entry name" value="ODV-E66_C_baculovirus"/>
</dbReference>
<dbReference type="Proteomes" id="UP000202544">
    <property type="component" value="Segment"/>
</dbReference>
<reference evidence="3 4" key="2">
    <citation type="journal article" date="2012" name="J. Virol.">
        <title>The Genome of Pieris rapae Granulovirus.</title>
        <authorList>
            <person name="Zhang B.Q."/>
            <person name="Cheng R.L."/>
            <person name="Wang X.F."/>
            <person name="Zhang C.X."/>
        </authorList>
    </citation>
    <scope>NUCLEOTIDE SEQUENCE [LARGE SCALE GENOMIC DNA]</scope>
    <source>
        <strain evidence="3">Wuhan</strain>
    </source>
</reference>
<evidence type="ECO:0000256" key="1">
    <source>
        <dbReference type="SAM" id="Phobius"/>
    </source>
</evidence>
<proteinExistence type="predicted"/>
<evidence type="ECO:0000313" key="4">
    <source>
        <dbReference type="Proteomes" id="UP000202544"/>
    </source>
</evidence>
<keyword evidence="1" id="KW-0812">Transmembrane</keyword>
<name>D2J4K6_9BBAC</name>
<dbReference type="OrthoDB" id="1386at10239"/>
<feature type="domain" description="Baculovirus ODV-E66 C-terminal" evidence="2">
    <location>
        <begin position="300"/>
        <end position="482"/>
    </location>
</feature>
<evidence type="ECO:0000313" key="3">
    <source>
        <dbReference type="EMBL" id="ACZ63525.1"/>
    </source>
</evidence>
<reference evidence="3 4" key="1">
    <citation type="journal article" date="2011" name="J. Proteome Res.">
        <title>ODV-associated proteins of the Pieris rapae granulovirus.</title>
        <authorList>
            <person name="Wang X.F."/>
            <person name="Zhang B.Q."/>
            <person name="Xu H.J."/>
            <person name="Cui Y.J."/>
            <person name="Xu Y.P."/>
            <person name="Zhang M.J."/>
            <person name="Han Y.S."/>
            <person name="Lee Y.S."/>
            <person name="Bao Y.Y."/>
            <person name="Zhang C.X."/>
        </authorList>
    </citation>
    <scope>NUCLEOTIDE SEQUENCE [LARGE SCALE GENOMIC DNA]</scope>
    <source>
        <strain evidence="3">Wuhan</strain>
    </source>
</reference>
<dbReference type="SUPFAM" id="SSF48230">
    <property type="entry name" value="Chondroitin AC/alginate lyase"/>
    <property type="match status" value="1"/>
</dbReference>
<dbReference type="GeneID" id="11107046"/>
<dbReference type="Gene3D" id="2.70.98.100">
    <property type="entry name" value="Baculovirus E66 occlusion-derived virus envelope protein, domain 2"/>
    <property type="match status" value="1"/>
</dbReference>
<dbReference type="InterPro" id="IPR043082">
    <property type="entry name" value="Baculo_ODV-E66_core"/>
</dbReference>